<dbReference type="AlphaFoldDB" id="A0AAV7L2Q6"/>
<proteinExistence type="predicted"/>
<sequence>MDSDGNYVLQDSMNDDIYDNGPLEKRCKVSPSVSSPHLVSDDLVDHDGEPMYDPTSIHHPNSSEWFPSDHVSDYISFYLRHVLDKASRNKLKSERPRVSLPFKVADTPSIDPNMLLFFTKFGKDPKKGVDRAWSNSQDRLLDLVEPLTRIFDLAEEAKMEGTLVDPEILKPVVACDGLVTLVPSIAAACADAATSDPEGDGPGANPLQLPGSGEERQKRRAFHPFKQWIVRASGERGERGAGERSGVNRGREEQQRNKIETNGVEVREESGPEKSQVVLVDCGIPSYTSGEAWPLQVRPLCGVREDKRGWEEGAGRTVGRTRGRRRGEKKKGETL</sequence>
<organism evidence="2 3">
    <name type="scientific">Pleurodeles waltl</name>
    <name type="common">Iberian ribbed newt</name>
    <dbReference type="NCBI Taxonomy" id="8319"/>
    <lineage>
        <taxon>Eukaryota</taxon>
        <taxon>Metazoa</taxon>
        <taxon>Chordata</taxon>
        <taxon>Craniata</taxon>
        <taxon>Vertebrata</taxon>
        <taxon>Euteleostomi</taxon>
        <taxon>Amphibia</taxon>
        <taxon>Batrachia</taxon>
        <taxon>Caudata</taxon>
        <taxon>Salamandroidea</taxon>
        <taxon>Salamandridae</taxon>
        <taxon>Pleurodelinae</taxon>
        <taxon>Pleurodeles</taxon>
    </lineage>
</organism>
<feature type="region of interest" description="Disordered" evidence="1">
    <location>
        <begin position="192"/>
        <end position="217"/>
    </location>
</feature>
<evidence type="ECO:0000313" key="3">
    <source>
        <dbReference type="Proteomes" id="UP001066276"/>
    </source>
</evidence>
<evidence type="ECO:0000313" key="2">
    <source>
        <dbReference type="EMBL" id="KAJ1084574.1"/>
    </source>
</evidence>
<feature type="compositionally biased region" description="Basic and acidic residues" evidence="1">
    <location>
        <begin position="233"/>
        <end position="242"/>
    </location>
</feature>
<evidence type="ECO:0000256" key="1">
    <source>
        <dbReference type="SAM" id="MobiDB-lite"/>
    </source>
</evidence>
<feature type="region of interest" description="Disordered" evidence="1">
    <location>
        <begin position="306"/>
        <end position="335"/>
    </location>
</feature>
<feature type="compositionally biased region" description="Basic and acidic residues" evidence="1">
    <location>
        <begin position="249"/>
        <end position="272"/>
    </location>
</feature>
<keyword evidence="3" id="KW-1185">Reference proteome</keyword>
<gene>
    <name evidence="2" type="ORF">NDU88_004720</name>
</gene>
<feature type="region of interest" description="Disordered" evidence="1">
    <location>
        <begin position="233"/>
        <end position="272"/>
    </location>
</feature>
<dbReference type="EMBL" id="JANPWB010000016">
    <property type="protein sequence ID" value="KAJ1084574.1"/>
    <property type="molecule type" value="Genomic_DNA"/>
</dbReference>
<protein>
    <submittedName>
        <fullName evidence="2">Uncharacterized protein</fullName>
    </submittedName>
</protein>
<dbReference type="Proteomes" id="UP001066276">
    <property type="component" value="Chromosome 12"/>
</dbReference>
<reference evidence="2" key="1">
    <citation type="journal article" date="2022" name="bioRxiv">
        <title>Sequencing and chromosome-scale assembly of the giantPleurodeles waltlgenome.</title>
        <authorList>
            <person name="Brown T."/>
            <person name="Elewa A."/>
            <person name="Iarovenko S."/>
            <person name="Subramanian E."/>
            <person name="Araus A.J."/>
            <person name="Petzold A."/>
            <person name="Susuki M."/>
            <person name="Suzuki K.-i.T."/>
            <person name="Hayashi T."/>
            <person name="Toyoda A."/>
            <person name="Oliveira C."/>
            <person name="Osipova E."/>
            <person name="Leigh N.D."/>
            <person name="Simon A."/>
            <person name="Yun M.H."/>
        </authorList>
    </citation>
    <scope>NUCLEOTIDE SEQUENCE</scope>
    <source>
        <strain evidence="2">20211129_DDA</strain>
        <tissue evidence="2">Liver</tissue>
    </source>
</reference>
<comment type="caution">
    <text evidence="2">The sequence shown here is derived from an EMBL/GenBank/DDBJ whole genome shotgun (WGS) entry which is preliminary data.</text>
</comment>
<feature type="compositionally biased region" description="Basic residues" evidence="1">
    <location>
        <begin position="319"/>
        <end position="329"/>
    </location>
</feature>
<accession>A0AAV7L2Q6</accession>
<name>A0AAV7L2Q6_PLEWA</name>